<keyword evidence="4" id="KW-1185">Reference proteome</keyword>
<reference evidence="4" key="1">
    <citation type="submission" date="2017-04" db="EMBL/GenBank/DDBJ databases">
        <title>Plasmodium gonderi genome.</title>
        <authorList>
            <person name="Arisue N."/>
            <person name="Honma H."/>
            <person name="Kawai S."/>
            <person name="Tougan T."/>
            <person name="Tanabe K."/>
            <person name="Horii T."/>
        </authorList>
    </citation>
    <scope>NUCLEOTIDE SEQUENCE [LARGE SCALE GENOMIC DNA]</scope>
    <source>
        <strain evidence="4">ATCC 30045</strain>
    </source>
</reference>
<comment type="caution">
    <text evidence="3">The sequence shown here is derived from an EMBL/GenBank/DDBJ whole genome shotgun (WGS) entry which is preliminary data.</text>
</comment>
<evidence type="ECO:0000313" key="3">
    <source>
        <dbReference type="EMBL" id="GAW82975.1"/>
    </source>
</evidence>
<dbReference type="SUPFAM" id="SSF48371">
    <property type="entry name" value="ARM repeat"/>
    <property type="match status" value="1"/>
</dbReference>
<dbReference type="InterPro" id="IPR016024">
    <property type="entry name" value="ARM-type_fold"/>
</dbReference>
<name>A0A1Y1JNE6_PLAGO</name>
<dbReference type="OMA" id="YIMLVAN"/>
<gene>
    <name evidence="3" type="ORF">PGO_132470</name>
</gene>
<accession>A0A1Y1JNE6</accession>
<dbReference type="GeneID" id="39749713"/>
<proteinExistence type="predicted"/>
<dbReference type="OrthoDB" id="382655at2759"/>
<dbReference type="EMBL" id="BDQF01000014">
    <property type="protein sequence ID" value="GAW82975.1"/>
    <property type="molecule type" value="Genomic_DNA"/>
</dbReference>
<dbReference type="Proteomes" id="UP000195521">
    <property type="component" value="Unassembled WGS sequence"/>
</dbReference>
<dbReference type="RefSeq" id="XP_028545564.1">
    <property type="nucleotide sequence ID" value="XM_028689763.1"/>
</dbReference>
<feature type="domain" description="Protein HGH1 N-terminal" evidence="2">
    <location>
        <begin position="131"/>
        <end position="281"/>
    </location>
</feature>
<protein>
    <recommendedName>
        <fullName evidence="2">Protein HGH1 N-terminal domain-containing protein</fullName>
    </recommendedName>
</protein>
<evidence type="ECO:0000259" key="2">
    <source>
        <dbReference type="Pfam" id="PF04063"/>
    </source>
</evidence>
<dbReference type="AlphaFoldDB" id="A0A1Y1JNE6"/>
<dbReference type="Pfam" id="PF04063">
    <property type="entry name" value="DUF383"/>
    <property type="match status" value="1"/>
</dbReference>
<evidence type="ECO:0000313" key="4">
    <source>
        <dbReference type="Proteomes" id="UP000195521"/>
    </source>
</evidence>
<feature type="region of interest" description="Disordered" evidence="1">
    <location>
        <begin position="1"/>
        <end position="23"/>
    </location>
</feature>
<evidence type="ECO:0000256" key="1">
    <source>
        <dbReference type="SAM" id="MobiDB-lite"/>
    </source>
</evidence>
<dbReference type="InterPro" id="IPR007205">
    <property type="entry name" value="Protein_HGH1_N"/>
</dbReference>
<organism evidence="3 4">
    <name type="scientific">Plasmodium gonderi</name>
    <dbReference type="NCBI Taxonomy" id="77519"/>
    <lineage>
        <taxon>Eukaryota</taxon>
        <taxon>Sar</taxon>
        <taxon>Alveolata</taxon>
        <taxon>Apicomplexa</taxon>
        <taxon>Aconoidasida</taxon>
        <taxon>Haemosporida</taxon>
        <taxon>Plasmodiidae</taxon>
        <taxon>Plasmodium</taxon>
        <taxon>Plasmodium (Plasmodium)</taxon>
    </lineage>
</organism>
<sequence>MGETSEKGNKIDEADDYKGSKKGENNLQVNDSLYDELFSLITMDNDIVKKESFKILLSLIEEKSLVNYIKKNNQKCMKVFISALSYKFELLALQCLLNLSAQIPMELIERNIIEVIFDIIREEEQDKEKDTNLIEIYIMILANLSREKTGIYKILDLTGNNEDEERNEEELAVSYYLNKLLHFFFLPIKASLSRNLDDKYLFISHILINVTSIKECAPFFKSIPLLNKLSNQILVVERFKAILPCIINLCQNETLYEFVFHEDCNMMPFLLSYVYTNDSYALSNSLIYIPPVVNDKEDKDAIHHLIVQKATILISCTRIKSRIIILLWNLYKRKKAREIANQELRKDIRHQIVQIINVIIECILHVHIYFV</sequence>